<feature type="compositionally biased region" description="Basic and acidic residues" evidence="1">
    <location>
        <begin position="628"/>
        <end position="639"/>
    </location>
</feature>
<dbReference type="EMBL" id="JBANRG010000002">
    <property type="protein sequence ID" value="KAK7470944.1"/>
    <property type="molecule type" value="Genomic_DNA"/>
</dbReference>
<feature type="region of interest" description="Disordered" evidence="1">
    <location>
        <begin position="102"/>
        <end position="208"/>
    </location>
</feature>
<keyword evidence="3" id="KW-1185">Reference proteome</keyword>
<feature type="compositionally biased region" description="Basic residues" evidence="1">
    <location>
        <begin position="640"/>
        <end position="654"/>
    </location>
</feature>
<name>A0ABR1K4H2_9AGAR</name>
<protein>
    <submittedName>
        <fullName evidence="2">Uncharacterized protein</fullName>
    </submittedName>
</protein>
<feature type="region of interest" description="Disordered" evidence="1">
    <location>
        <begin position="577"/>
        <end position="654"/>
    </location>
</feature>
<feature type="compositionally biased region" description="Low complexity" evidence="1">
    <location>
        <begin position="194"/>
        <end position="206"/>
    </location>
</feature>
<gene>
    <name evidence="2" type="ORF">VKT23_002359</name>
</gene>
<evidence type="ECO:0000313" key="2">
    <source>
        <dbReference type="EMBL" id="KAK7470944.1"/>
    </source>
</evidence>
<dbReference type="InterPro" id="IPR028018">
    <property type="entry name" value="DUF4646"/>
</dbReference>
<feature type="region of interest" description="Disordered" evidence="1">
    <location>
        <begin position="343"/>
        <end position="394"/>
    </location>
</feature>
<feature type="region of interest" description="Disordered" evidence="1">
    <location>
        <begin position="221"/>
        <end position="241"/>
    </location>
</feature>
<dbReference type="Proteomes" id="UP001498398">
    <property type="component" value="Unassembled WGS sequence"/>
</dbReference>
<comment type="caution">
    <text evidence="2">The sequence shown here is derived from an EMBL/GenBank/DDBJ whole genome shotgun (WGS) entry which is preliminary data.</text>
</comment>
<evidence type="ECO:0000256" key="1">
    <source>
        <dbReference type="SAM" id="MobiDB-lite"/>
    </source>
</evidence>
<organism evidence="2 3">
    <name type="scientific">Marasmiellus scandens</name>
    <dbReference type="NCBI Taxonomy" id="2682957"/>
    <lineage>
        <taxon>Eukaryota</taxon>
        <taxon>Fungi</taxon>
        <taxon>Dikarya</taxon>
        <taxon>Basidiomycota</taxon>
        <taxon>Agaricomycotina</taxon>
        <taxon>Agaricomycetes</taxon>
        <taxon>Agaricomycetidae</taxon>
        <taxon>Agaricales</taxon>
        <taxon>Marasmiineae</taxon>
        <taxon>Omphalotaceae</taxon>
        <taxon>Marasmiellus</taxon>
    </lineage>
</organism>
<feature type="compositionally biased region" description="Basic and acidic residues" evidence="1">
    <location>
        <begin position="105"/>
        <end position="158"/>
    </location>
</feature>
<proteinExistence type="predicted"/>
<feature type="region of interest" description="Disordered" evidence="1">
    <location>
        <begin position="1"/>
        <end position="41"/>
    </location>
</feature>
<sequence length="691" mass="74545">MYRSPSPSPYMSPDPYGGAPGSPFPATQPAGAQITPGSITYTTSTDPLTGRMVYHPFKAVPASYQTPSGIVSGIQWVPAEATQILPAGAQPATAEFAEAWNRSTFSKDEQQALKEWQRGEEKRRRKEEKESARMLRDRQARNEDPDLRWARERDAVTRERRKSFNAGGPPQHSFPATTTPGPYSPNPYGGGYAGSNSGSYGTSSPSLGFTRDVERQFADMGFDHRDPADPLVGTRPRKYSTHETMADKTRRLSGNFGPERPASTYGQSVVGGPGTTGFVPPARPYSRNQGNAYPGGAGYTNPSPNMRSADLPYGSTAPRPVSPYSGMNPRPISPYHGAATGARPVSPYHGAATGARPVSPYHGGPYRAPSRAPSPNHPGTDPYLRSTSPLPIGGDIYPPGHVMEGQPILARSRPTTPSRGMGMPLGGGVGFPTSAPFPNPSPHIGQQGQLSTPECFHRPINAAHSYTHFEPMKIMDMDSFLETIPRMPAVLQPHDVYIEDWNRLMEDVALAWSGRLPVPTSPDGLKPKRATLAANLIALWNGEFFERRGIELVLYKGRERRSGARAGVVDLPMPSLDDIDSLSSSSSSSDDDDDDDLRYSTNSYGGGGGGNYGGYYGRPGYGQPDMASEERQRRLAAKADKKRRKKEKKIRKKVKASEKKYTLYLTSVPTAGLGGPVGHVGSIGSGGYGGF</sequence>
<feature type="compositionally biased region" description="Pro residues" evidence="1">
    <location>
        <begin position="1"/>
        <end position="12"/>
    </location>
</feature>
<reference evidence="2 3" key="1">
    <citation type="submission" date="2024-01" db="EMBL/GenBank/DDBJ databases">
        <title>A draft genome for the cacao thread blight pathogen Marasmiellus scandens.</title>
        <authorList>
            <person name="Baruah I.K."/>
            <person name="Leung J."/>
            <person name="Bukari Y."/>
            <person name="Amoako-Attah I."/>
            <person name="Meinhardt L.W."/>
            <person name="Bailey B.A."/>
            <person name="Cohen S.P."/>
        </authorList>
    </citation>
    <scope>NUCLEOTIDE SEQUENCE [LARGE SCALE GENOMIC DNA]</scope>
    <source>
        <strain evidence="2 3">GH-19</strain>
    </source>
</reference>
<dbReference type="Pfam" id="PF15496">
    <property type="entry name" value="DUF4646"/>
    <property type="match status" value="1"/>
</dbReference>
<feature type="compositionally biased region" description="Gly residues" evidence="1">
    <location>
        <begin position="604"/>
        <end position="620"/>
    </location>
</feature>
<evidence type="ECO:0000313" key="3">
    <source>
        <dbReference type="Proteomes" id="UP001498398"/>
    </source>
</evidence>
<accession>A0ABR1K4H2</accession>